<reference evidence="2 3" key="1">
    <citation type="submission" date="2016-09" db="EMBL/GenBank/DDBJ databases">
        <title>Complete genome of Desulfosporosinus sp. OL.</title>
        <authorList>
            <person name="Mardanov A."/>
            <person name="Beletsky A."/>
            <person name="Panova A."/>
            <person name="Karnachuk O."/>
            <person name="Ravin N."/>
        </authorList>
    </citation>
    <scope>NUCLEOTIDE SEQUENCE [LARGE SCALE GENOMIC DNA]</scope>
    <source>
        <strain evidence="2 3">OL</strain>
    </source>
</reference>
<evidence type="ECO:0000256" key="1">
    <source>
        <dbReference type="SAM" id="Phobius"/>
    </source>
</evidence>
<feature type="transmembrane region" description="Helical" evidence="1">
    <location>
        <begin position="131"/>
        <end position="153"/>
    </location>
</feature>
<organism evidence="2 3">
    <name type="scientific">Desulfosporosinus metallidurans</name>
    <dbReference type="NCBI Taxonomy" id="1888891"/>
    <lineage>
        <taxon>Bacteria</taxon>
        <taxon>Bacillati</taxon>
        <taxon>Bacillota</taxon>
        <taxon>Clostridia</taxon>
        <taxon>Eubacteriales</taxon>
        <taxon>Desulfitobacteriaceae</taxon>
        <taxon>Desulfosporosinus</taxon>
    </lineage>
</organism>
<dbReference type="InterPro" id="IPR014203">
    <property type="entry name" value="Spore_V_AC"/>
</dbReference>
<dbReference type="NCBIfam" id="TIGR02838">
    <property type="entry name" value="spore_V_AC"/>
    <property type="match status" value="1"/>
</dbReference>
<keyword evidence="1" id="KW-1133">Transmembrane helix</keyword>
<sequence length="159" mass="17153">MSIKKKKKLSPTQQEYQQFAQEREPKRPILLNCVKAFFVGGFICILGQAIQLFFVKYFHFSQESAGNPTVAVIIIITVLLTGLGVFDHIAQFAGAGTVIPITGFANTIASASIEHRSEGYVLGVGGNMFKLAGPVIVFGVFSAFLVSLVVISLRALGVM</sequence>
<keyword evidence="3" id="KW-1185">Reference proteome</keyword>
<accession>A0A1Q8QID9</accession>
<dbReference type="PANTHER" id="PTHR38450">
    <property type="entry name" value="STAGE V SPORULATION PROTEIN AC-RELATED"/>
    <property type="match status" value="1"/>
</dbReference>
<dbReference type="RefSeq" id="WP_075367018.1">
    <property type="nucleotide sequence ID" value="NZ_MLBF01000064.1"/>
</dbReference>
<dbReference type="Proteomes" id="UP000186102">
    <property type="component" value="Unassembled WGS sequence"/>
</dbReference>
<feature type="transmembrane region" description="Helical" evidence="1">
    <location>
        <begin position="92"/>
        <end position="111"/>
    </location>
</feature>
<comment type="caution">
    <text evidence="2">The sequence shown here is derived from an EMBL/GenBank/DDBJ whole genome shotgun (WGS) entry which is preliminary data.</text>
</comment>
<dbReference type="InterPro" id="IPR005562">
    <property type="entry name" value="SpoVA"/>
</dbReference>
<gene>
    <name evidence="2" type="ORF">DSOL_4729</name>
</gene>
<dbReference type="EMBL" id="MLBF01000064">
    <property type="protein sequence ID" value="OLN27062.1"/>
    <property type="molecule type" value="Genomic_DNA"/>
</dbReference>
<name>A0A1Q8QID9_9FIRM</name>
<keyword evidence="1" id="KW-0472">Membrane</keyword>
<proteinExistence type="predicted"/>
<evidence type="ECO:0000313" key="3">
    <source>
        <dbReference type="Proteomes" id="UP000186102"/>
    </source>
</evidence>
<evidence type="ECO:0000313" key="2">
    <source>
        <dbReference type="EMBL" id="OLN27062.1"/>
    </source>
</evidence>
<dbReference type="PANTHER" id="PTHR38450:SF1">
    <property type="entry name" value="STAGE V SPORULATION PROTEIN AC"/>
    <property type="match status" value="1"/>
</dbReference>
<dbReference type="Pfam" id="PF03862">
    <property type="entry name" value="SpoVAC_SpoVAEB"/>
    <property type="match status" value="1"/>
</dbReference>
<dbReference type="AlphaFoldDB" id="A0A1Q8QID9"/>
<dbReference type="OrthoDB" id="9797988at2"/>
<dbReference type="STRING" id="1888891.DSOL_4729"/>
<protein>
    <submittedName>
        <fullName evidence="2">Stage V sporulation protein AC (SpoVAC)</fullName>
    </submittedName>
</protein>
<feature type="transmembrane region" description="Helical" evidence="1">
    <location>
        <begin position="29"/>
        <end position="54"/>
    </location>
</feature>
<keyword evidence="1" id="KW-0812">Transmembrane</keyword>
<feature type="transmembrane region" description="Helical" evidence="1">
    <location>
        <begin position="66"/>
        <end position="85"/>
    </location>
</feature>